<evidence type="ECO:0000313" key="4">
    <source>
        <dbReference type="Proteomes" id="UP000494363"/>
    </source>
</evidence>
<feature type="domain" description="NADP-dependent oxidoreductase" evidence="2">
    <location>
        <begin position="18"/>
        <end position="312"/>
    </location>
</feature>
<reference evidence="3 4" key="1">
    <citation type="submission" date="2020-04" db="EMBL/GenBank/DDBJ databases">
        <authorList>
            <person name="De Canck E."/>
        </authorList>
    </citation>
    <scope>NUCLEOTIDE SEQUENCE [LARGE SCALE GENOMIC DNA]</scope>
    <source>
        <strain evidence="3 4">LMG 29542</strain>
    </source>
</reference>
<dbReference type="EMBL" id="CADIKH010000021">
    <property type="protein sequence ID" value="CAB3763148.1"/>
    <property type="molecule type" value="Genomic_DNA"/>
</dbReference>
<name>A0A6J5E9G7_9BURK</name>
<evidence type="ECO:0000259" key="2">
    <source>
        <dbReference type="Pfam" id="PF00248"/>
    </source>
</evidence>
<dbReference type="CDD" id="cd19080">
    <property type="entry name" value="AKR_AKR9A_9B"/>
    <property type="match status" value="1"/>
</dbReference>
<dbReference type="Pfam" id="PF00248">
    <property type="entry name" value="Aldo_ket_red"/>
    <property type="match status" value="1"/>
</dbReference>
<gene>
    <name evidence="3" type="primary">yajO_2</name>
    <name evidence="3" type="ORF">LMG29542_04513</name>
</gene>
<dbReference type="PANTHER" id="PTHR43364">
    <property type="entry name" value="NADH-SPECIFIC METHYLGLYOXAL REDUCTASE-RELATED"/>
    <property type="match status" value="1"/>
</dbReference>
<dbReference type="InterPro" id="IPR036812">
    <property type="entry name" value="NAD(P)_OxRdtase_dom_sf"/>
</dbReference>
<dbReference type="GO" id="GO:0016491">
    <property type="term" value="F:oxidoreductase activity"/>
    <property type="evidence" value="ECO:0007669"/>
    <property type="project" value="UniProtKB-KW"/>
</dbReference>
<dbReference type="GO" id="GO:0005829">
    <property type="term" value="C:cytosol"/>
    <property type="evidence" value="ECO:0007669"/>
    <property type="project" value="TreeGrafter"/>
</dbReference>
<dbReference type="AlphaFoldDB" id="A0A6J5E9G7"/>
<proteinExistence type="predicted"/>
<keyword evidence="4" id="KW-1185">Reference proteome</keyword>
<dbReference type="FunFam" id="3.20.20.100:FF:000004">
    <property type="entry name" value="Oxidoreductase, aldo/keto reductase"/>
    <property type="match status" value="1"/>
</dbReference>
<evidence type="ECO:0000313" key="3">
    <source>
        <dbReference type="EMBL" id="CAB3763148.1"/>
    </source>
</evidence>
<dbReference type="Proteomes" id="UP000494363">
    <property type="component" value="Unassembled WGS sequence"/>
</dbReference>
<dbReference type="SUPFAM" id="SSF51430">
    <property type="entry name" value="NAD(P)-linked oxidoreductase"/>
    <property type="match status" value="1"/>
</dbReference>
<organism evidence="3 4">
    <name type="scientific">Paraburkholderia humisilvae</name>
    <dbReference type="NCBI Taxonomy" id="627669"/>
    <lineage>
        <taxon>Bacteria</taxon>
        <taxon>Pseudomonadati</taxon>
        <taxon>Pseudomonadota</taxon>
        <taxon>Betaproteobacteria</taxon>
        <taxon>Burkholderiales</taxon>
        <taxon>Burkholderiaceae</taxon>
        <taxon>Paraburkholderia</taxon>
    </lineage>
</organism>
<evidence type="ECO:0000256" key="1">
    <source>
        <dbReference type="ARBA" id="ARBA00023002"/>
    </source>
</evidence>
<dbReference type="InterPro" id="IPR050523">
    <property type="entry name" value="AKR_Detox_Biosynth"/>
</dbReference>
<keyword evidence="1 3" id="KW-0560">Oxidoreductase</keyword>
<dbReference type="PANTHER" id="PTHR43364:SF4">
    <property type="entry name" value="NAD(P)-LINKED OXIDOREDUCTASE SUPERFAMILY PROTEIN"/>
    <property type="match status" value="1"/>
</dbReference>
<protein>
    <submittedName>
        <fullName evidence="3">1-deoxyxylulose-5-phosphate synthase YajO</fullName>
        <ecNumber evidence="3">1.1.-.-</ecNumber>
    </submittedName>
</protein>
<dbReference type="Gene3D" id="3.20.20.100">
    <property type="entry name" value="NADP-dependent oxidoreductase domain"/>
    <property type="match status" value="1"/>
</dbReference>
<accession>A0A6J5E9G7</accession>
<dbReference type="EC" id="1.1.-.-" evidence="3"/>
<sequence>MPLDSYMTLGHSGLRVSPLCLGTMTFGEDWNFGSNVADSQAILSRFIERGGNFVDTADIYTKGHSEQIIGDFLAGDRSRRDRLVIGTKFGSNLFPGDPNGGGLSAKAIIRACEQSLRRLRTDYIDLYWLHGYDELTPIEETMRALDNLVSAGKVRYLGFCNTPAWRVCQAQMMNRMSGFAPLVATQVEYSLLERSVEHEIVPMAQTLGLAVMPWSPLKAGLLSGKYARAGGTGRATTFGIPIGEREHVLVDALRAIADKHDTSAAAVALAWLSTQPGVGPVIIGARTLDQFDENVQSLDIALSADEIAELERMTTPAPTSLTQIIARARAAIQNGLTVNGFSSTKSPLAPTTDEDRY</sequence>
<dbReference type="RefSeq" id="WP_175228650.1">
    <property type="nucleotide sequence ID" value="NZ_CADIKH010000021.1"/>
</dbReference>
<dbReference type="InterPro" id="IPR023210">
    <property type="entry name" value="NADP_OxRdtase_dom"/>
</dbReference>